<dbReference type="Proteomes" id="UP000663851">
    <property type="component" value="Unassembled WGS sequence"/>
</dbReference>
<dbReference type="AlphaFoldDB" id="A0A818AWD2"/>
<dbReference type="PANTHER" id="PTHR23331:SF1">
    <property type="entry name" value="WASH COMPLEX SUBUNIT 1"/>
    <property type="match status" value="1"/>
</dbReference>
<organism evidence="6 11">
    <name type="scientific">Rotaria socialis</name>
    <dbReference type="NCBI Taxonomy" id="392032"/>
    <lineage>
        <taxon>Eukaryota</taxon>
        <taxon>Metazoa</taxon>
        <taxon>Spiralia</taxon>
        <taxon>Gnathifera</taxon>
        <taxon>Rotifera</taxon>
        <taxon>Eurotatoria</taxon>
        <taxon>Bdelloidea</taxon>
        <taxon>Philodinida</taxon>
        <taxon>Philodinidae</taxon>
        <taxon>Rotaria</taxon>
    </lineage>
</organism>
<dbReference type="GO" id="GO:0006887">
    <property type="term" value="P:exocytosis"/>
    <property type="evidence" value="ECO:0007669"/>
    <property type="project" value="TreeGrafter"/>
</dbReference>
<feature type="region of interest" description="Disordered" evidence="3">
    <location>
        <begin position="186"/>
        <end position="210"/>
    </location>
</feature>
<dbReference type="EMBL" id="CAJOBP010003273">
    <property type="protein sequence ID" value="CAF4397514.1"/>
    <property type="molecule type" value="Genomic_DNA"/>
</dbReference>
<proteinExistence type="inferred from homology"/>
<evidence type="ECO:0000313" key="7">
    <source>
        <dbReference type="EMBL" id="CAF3478748.1"/>
    </source>
</evidence>
<keyword evidence="2" id="KW-0009">Actin-binding</keyword>
<dbReference type="GO" id="GO:0071203">
    <property type="term" value="C:WASH complex"/>
    <property type="evidence" value="ECO:0007669"/>
    <property type="project" value="InterPro"/>
</dbReference>
<evidence type="ECO:0000313" key="6">
    <source>
        <dbReference type="EMBL" id="CAF3409620.1"/>
    </source>
</evidence>
<evidence type="ECO:0000256" key="3">
    <source>
        <dbReference type="SAM" id="MobiDB-lite"/>
    </source>
</evidence>
<comment type="similarity">
    <text evidence="1">Belongs to the WASH1 family.</text>
</comment>
<feature type="compositionally biased region" description="Pro residues" evidence="3">
    <location>
        <begin position="458"/>
        <end position="467"/>
    </location>
</feature>
<dbReference type="GO" id="GO:0005769">
    <property type="term" value="C:early endosome"/>
    <property type="evidence" value="ECO:0007669"/>
    <property type="project" value="InterPro"/>
</dbReference>
<dbReference type="GO" id="GO:0032456">
    <property type="term" value="P:endocytic recycling"/>
    <property type="evidence" value="ECO:0007669"/>
    <property type="project" value="TreeGrafter"/>
</dbReference>
<dbReference type="EMBL" id="CAJOBO010001842">
    <property type="protein sequence ID" value="CAF4413280.1"/>
    <property type="molecule type" value="Genomic_DNA"/>
</dbReference>
<evidence type="ECO:0000313" key="8">
    <source>
        <dbReference type="EMBL" id="CAF4397514.1"/>
    </source>
</evidence>
<gene>
    <name evidence="7" type="ORF">GRG538_LOCUS16188</name>
    <name evidence="9" type="ORF">HFQ381_LOCUS20994</name>
    <name evidence="6" type="ORF">LUA448_LOCUS18379</name>
    <name evidence="10" type="ORF">QYT958_LOCUS15509</name>
    <name evidence="5" type="ORF">TIS948_LOCUS6138</name>
    <name evidence="8" type="ORF">UJA718_LOCUS18866</name>
</gene>
<evidence type="ECO:0000256" key="1">
    <source>
        <dbReference type="ARBA" id="ARBA00005602"/>
    </source>
</evidence>
<evidence type="ECO:0000313" key="12">
    <source>
        <dbReference type="Proteomes" id="UP000663873"/>
    </source>
</evidence>
<keyword evidence="12" id="KW-1185">Reference proteome</keyword>
<feature type="compositionally biased region" description="Acidic residues" evidence="3">
    <location>
        <begin position="493"/>
        <end position="506"/>
    </location>
</feature>
<dbReference type="EMBL" id="CAJNXB010000713">
    <property type="protein sequence ID" value="CAF3087734.1"/>
    <property type="molecule type" value="Genomic_DNA"/>
</dbReference>
<dbReference type="EMBL" id="CAJNYD010002292">
    <property type="protein sequence ID" value="CAF3409620.1"/>
    <property type="molecule type" value="Genomic_DNA"/>
</dbReference>
<reference evidence="6" key="1">
    <citation type="submission" date="2021-02" db="EMBL/GenBank/DDBJ databases">
        <authorList>
            <person name="Nowell W R."/>
        </authorList>
    </citation>
    <scope>NUCLEOTIDE SEQUENCE</scope>
</reference>
<feature type="compositionally biased region" description="Pro residues" evidence="3">
    <location>
        <begin position="333"/>
        <end position="346"/>
    </location>
</feature>
<feature type="compositionally biased region" description="Low complexity" evidence="3">
    <location>
        <begin position="320"/>
        <end position="332"/>
    </location>
</feature>
<dbReference type="GO" id="GO:0042147">
    <property type="term" value="P:retrograde transport, endosome to Golgi"/>
    <property type="evidence" value="ECO:0007669"/>
    <property type="project" value="TreeGrafter"/>
</dbReference>
<dbReference type="Proteomes" id="UP000663872">
    <property type="component" value="Unassembled WGS sequence"/>
</dbReference>
<comment type="caution">
    <text evidence="6">The sequence shown here is derived from an EMBL/GenBank/DDBJ whole genome shotgun (WGS) entry which is preliminary data.</text>
</comment>
<dbReference type="GO" id="GO:0003779">
    <property type="term" value="F:actin binding"/>
    <property type="evidence" value="ECO:0007669"/>
    <property type="project" value="UniProtKB-KW"/>
</dbReference>
<dbReference type="Proteomes" id="UP000663833">
    <property type="component" value="Unassembled WGS sequence"/>
</dbReference>
<dbReference type="InterPro" id="IPR028290">
    <property type="entry name" value="WASH1"/>
</dbReference>
<protein>
    <recommendedName>
        <fullName evidence="4">WASH1 WAHD domain-containing protein</fullName>
    </recommendedName>
</protein>
<evidence type="ECO:0000313" key="5">
    <source>
        <dbReference type="EMBL" id="CAF3087734.1"/>
    </source>
</evidence>
<name>A0A818AWD2_9BILA</name>
<dbReference type="GO" id="GO:0005829">
    <property type="term" value="C:cytosol"/>
    <property type="evidence" value="ECO:0007669"/>
    <property type="project" value="GOC"/>
</dbReference>
<dbReference type="Pfam" id="PF11945">
    <property type="entry name" value="WASH_WAHD"/>
    <property type="match status" value="1"/>
</dbReference>
<sequence>MTATHPYTIPVISGDLRRAEFVKQLADTFDYMDTVSQDMFNRIAIRLNIYRAQLNKFDERIQHANAHIDRIKGSKRAIQVHSSARYPVEQNRSTYKSIFECDTDNEDNRPPVLHYNLFRLNETNDRFIDRNDKESKSKDDTLVVLKQYDDNFIQKTKRNILHGLGKPPTNIKSVVSFLKYNTPENPYTQPTKIDPLNVGGRMRKQADEPTQPRIVETPLPAFYSQRSERPKIGDFGYNPTLGIVPQLSLPDNLPELDNYATFDENTTNDWSGQQMTSIAPSYAISMLPDINDLSSSATTTTLPPVEPPRTTALAPPPVDIPAIIPLTSTSNTAPPPAPPLPPPAPPLSSTVPSILTPPPPPSLAANESQGSANNAANNNGDDNDDDDGGNAFLAEIRNFSKANKLKAASKSNPVDNAPLPPSHEQENIMDTLKKRLMQRRGFITGESVPSSAAVEKPIPAPPAPPPATGGAFTDAIADKAKQIAAEKLRQADSSDDDDNDNEDDWE</sequence>
<dbReference type="GO" id="GO:0055037">
    <property type="term" value="C:recycling endosome"/>
    <property type="evidence" value="ECO:0007669"/>
    <property type="project" value="TreeGrafter"/>
</dbReference>
<dbReference type="GO" id="GO:0043015">
    <property type="term" value="F:gamma-tubulin binding"/>
    <property type="evidence" value="ECO:0007669"/>
    <property type="project" value="TreeGrafter"/>
</dbReference>
<feature type="region of interest" description="Disordered" evidence="3">
    <location>
        <begin position="484"/>
        <end position="506"/>
    </location>
</feature>
<evidence type="ECO:0000313" key="9">
    <source>
        <dbReference type="EMBL" id="CAF4413280.1"/>
    </source>
</evidence>
<dbReference type="GO" id="GO:0043014">
    <property type="term" value="F:alpha-tubulin binding"/>
    <property type="evidence" value="ECO:0007669"/>
    <property type="project" value="InterPro"/>
</dbReference>
<feature type="region of interest" description="Disordered" evidence="3">
    <location>
        <begin position="444"/>
        <end position="472"/>
    </location>
</feature>
<feature type="domain" description="WASH1 WAHD" evidence="4">
    <location>
        <begin position="5"/>
        <end position="296"/>
    </location>
</feature>
<feature type="region of interest" description="Disordered" evidence="3">
    <location>
        <begin position="404"/>
        <end position="426"/>
    </location>
</feature>
<accession>A0A818AWD2</accession>
<dbReference type="PANTHER" id="PTHR23331">
    <property type="entry name" value="CXYORF1"/>
    <property type="match status" value="1"/>
</dbReference>
<dbReference type="Proteomes" id="UP000663825">
    <property type="component" value="Unassembled WGS sequence"/>
</dbReference>
<evidence type="ECO:0000313" key="11">
    <source>
        <dbReference type="Proteomes" id="UP000663833"/>
    </source>
</evidence>
<dbReference type="Proteomes" id="UP000663873">
    <property type="component" value="Unassembled WGS sequence"/>
</dbReference>
<dbReference type="EMBL" id="CAJOBR010002165">
    <property type="protein sequence ID" value="CAF4661352.1"/>
    <property type="molecule type" value="Genomic_DNA"/>
</dbReference>
<evidence type="ECO:0000256" key="2">
    <source>
        <dbReference type="ARBA" id="ARBA00023203"/>
    </source>
</evidence>
<dbReference type="GO" id="GO:0034314">
    <property type="term" value="P:Arp2/3 complex-mediated actin nucleation"/>
    <property type="evidence" value="ECO:0007669"/>
    <property type="project" value="InterPro"/>
</dbReference>
<dbReference type="Proteomes" id="UP000663848">
    <property type="component" value="Unassembled WGS sequence"/>
</dbReference>
<evidence type="ECO:0000259" key="4">
    <source>
        <dbReference type="Pfam" id="PF11945"/>
    </source>
</evidence>
<dbReference type="OrthoDB" id="307871at2759"/>
<evidence type="ECO:0000313" key="10">
    <source>
        <dbReference type="EMBL" id="CAF4661352.1"/>
    </source>
</evidence>
<feature type="region of interest" description="Disordered" evidence="3">
    <location>
        <begin position="295"/>
        <end position="391"/>
    </location>
</feature>
<dbReference type="InterPro" id="IPR021854">
    <property type="entry name" value="WASH1_WAHD"/>
</dbReference>
<dbReference type="EMBL" id="CAJNYT010002595">
    <property type="protein sequence ID" value="CAF3478748.1"/>
    <property type="molecule type" value="Genomic_DNA"/>
</dbReference>